<feature type="transmembrane region" description="Helical" evidence="1">
    <location>
        <begin position="402"/>
        <end position="419"/>
    </location>
</feature>
<evidence type="ECO:0008006" key="4">
    <source>
        <dbReference type="Google" id="ProtNLM"/>
    </source>
</evidence>
<sequence>MTNKIKIAVGLLFLLGFALRILLINLGHGISTDFLIFEEWGNKYWELGPKEFYFYKYWDFARPNYPPMSSFIFAVAYWLFDHKYVLAQLHNLIKIPPAAFIVFFYDYGYNLLLKIPAFFSDLGLAYIVYKLILKFSGNIKKAYLGSFLFFLNPVTIFLSSVWGQIDSLVALIGIMAFILLIKKKFVISAVLFFAGLYIKPNWVYLLPFFGFVFFSMKPKIKHLLLASFFVFLVYVMSTLPFAKNGLFDFTAFVFKERLLPSAIGASMASSSAFNFYTIFLEINKSSLASPIAGIPANVIAWLAYIVINITVFVAFLKSKNKLFALISGIFIISFGVYLFMTNMLERYFFAGFAPFIVLLLTKPKLLVMGAVLNLNVFLNIFWSFYRRKYNEINHPFINNDYLLLRLISVTSIFSWLAISRKSLKGIIFKG</sequence>
<accession>A0A1F8AYJ7</accession>
<feature type="transmembrane region" description="Helical" evidence="1">
    <location>
        <begin position="322"/>
        <end position="344"/>
    </location>
</feature>
<gene>
    <name evidence="2" type="ORF">A3E46_02755</name>
</gene>
<organism evidence="2 3">
    <name type="scientific">Candidatus Woesebacteria bacterium RIFCSPHIGHO2_12_FULL_46_16</name>
    <dbReference type="NCBI Taxonomy" id="1802513"/>
    <lineage>
        <taxon>Bacteria</taxon>
        <taxon>Candidatus Woeseibacteriota</taxon>
    </lineage>
</organism>
<feature type="transmembrane region" description="Helical" evidence="1">
    <location>
        <begin position="294"/>
        <end position="316"/>
    </location>
</feature>
<feature type="transmembrane region" description="Helical" evidence="1">
    <location>
        <begin position="365"/>
        <end position="382"/>
    </location>
</feature>
<comment type="caution">
    <text evidence="2">The sequence shown here is derived from an EMBL/GenBank/DDBJ whole genome shotgun (WGS) entry which is preliminary data.</text>
</comment>
<feature type="transmembrane region" description="Helical" evidence="1">
    <location>
        <begin position="115"/>
        <end position="133"/>
    </location>
</feature>
<proteinExistence type="predicted"/>
<dbReference type="STRING" id="1802513.A3E46_02755"/>
<evidence type="ECO:0000256" key="1">
    <source>
        <dbReference type="SAM" id="Phobius"/>
    </source>
</evidence>
<dbReference type="Proteomes" id="UP000178313">
    <property type="component" value="Unassembled WGS sequence"/>
</dbReference>
<keyword evidence="1" id="KW-0472">Membrane</keyword>
<protein>
    <recommendedName>
        <fullName evidence="4">Glycosyltransferase RgtA/B/C/D-like domain-containing protein</fullName>
    </recommendedName>
</protein>
<dbReference type="EMBL" id="MGGZ01000024">
    <property type="protein sequence ID" value="OGM56807.1"/>
    <property type="molecule type" value="Genomic_DNA"/>
</dbReference>
<evidence type="ECO:0000313" key="2">
    <source>
        <dbReference type="EMBL" id="OGM56807.1"/>
    </source>
</evidence>
<keyword evidence="1" id="KW-0812">Transmembrane</keyword>
<feature type="transmembrane region" description="Helical" evidence="1">
    <location>
        <begin position="262"/>
        <end position="282"/>
    </location>
</feature>
<keyword evidence="1" id="KW-1133">Transmembrane helix</keyword>
<reference evidence="2 3" key="1">
    <citation type="journal article" date="2016" name="Nat. Commun.">
        <title>Thousands of microbial genomes shed light on interconnected biogeochemical processes in an aquifer system.</title>
        <authorList>
            <person name="Anantharaman K."/>
            <person name="Brown C.T."/>
            <person name="Hug L.A."/>
            <person name="Sharon I."/>
            <person name="Castelle C.J."/>
            <person name="Probst A.J."/>
            <person name="Thomas B.C."/>
            <person name="Singh A."/>
            <person name="Wilkins M.J."/>
            <person name="Karaoz U."/>
            <person name="Brodie E.L."/>
            <person name="Williams K.H."/>
            <person name="Hubbard S.S."/>
            <person name="Banfield J.F."/>
        </authorList>
    </citation>
    <scope>NUCLEOTIDE SEQUENCE [LARGE SCALE GENOMIC DNA]</scope>
</reference>
<feature type="transmembrane region" description="Helical" evidence="1">
    <location>
        <begin position="142"/>
        <end position="162"/>
    </location>
</feature>
<feature type="transmembrane region" description="Helical" evidence="1">
    <location>
        <begin position="223"/>
        <end position="242"/>
    </location>
</feature>
<feature type="transmembrane region" description="Helical" evidence="1">
    <location>
        <begin position="168"/>
        <end position="198"/>
    </location>
</feature>
<name>A0A1F8AYJ7_9BACT</name>
<dbReference type="AlphaFoldDB" id="A0A1F8AYJ7"/>
<evidence type="ECO:0000313" key="3">
    <source>
        <dbReference type="Proteomes" id="UP000178313"/>
    </source>
</evidence>